<keyword evidence="2" id="KW-1185">Reference proteome</keyword>
<dbReference type="RefSeq" id="WP_341877769.1">
    <property type="nucleotide sequence ID" value="NZ_CP121687.1"/>
</dbReference>
<sequence length="53" mass="6042">MLRFLSNLEGQIYKNIEESKGKGNDESNEVNIPIWTKCGIPLMLCTVSKEEKI</sequence>
<organism evidence="1 2">
    <name type="scientific">Defluviitalea saccharophila</name>
    <dbReference type="NCBI Taxonomy" id="879970"/>
    <lineage>
        <taxon>Bacteria</taxon>
        <taxon>Bacillati</taxon>
        <taxon>Bacillota</taxon>
        <taxon>Clostridia</taxon>
        <taxon>Lachnospirales</taxon>
        <taxon>Defluviitaleaceae</taxon>
        <taxon>Defluviitalea</taxon>
    </lineage>
</organism>
<name>A0ABZ2Y638_9FIRM</name>
<proteinExistence type="predicted"/>
<evidence type="ECO:0000313" key="2">
    <source>
        <dbReference type="Proteomes" id="UP001486565"/>
    </source>
</evidence>
<dbReference type="Proteomes" id="UP001486565">
    <property type="component" value="Chromosome"/>
</dbReference>
<gene>
    <name evidence="1" type="ORF">QBE51_04630</name>
</gene>
<accession>A0ABZ2Y638</accession>
<dbReference type="EMBL" id="CP121687">
    <property type="protein sequence ID" value="WZL70812.1"/>
    <property type="molecule type" value="Genomic_DNA"/>
</dbReference>
<evidence type="ECO:0000313" key="1">
    <source>
        <dbReference type="EMBL" id="WZL70812.1"/>
    </source>
</evidence>
<reference evidence="1 2" key="1">
    <citation type="submission" date="2023-03" db="EMBL/GenBank/DDBJ databases">
        <title>Novel Species.</title>
        <authorList>
            <person name="Ma S."/>
        </authorList>
    </citation>
    <scope>NUCLEOTIDE SEQUENCE [LARGE SCALE GENOMIC DNA]</scope>
    <source>
        <strain evidence="1 2">LIND6LT2</strain>
    </source>
</reference>
<protein>
    <submittedName>
        <fullName evidence="1">Uncharacterized protein</fullName>
    </submittedName>
</protein>